<organism evidence="1 2">
    <name type="scientific">Babjeviella inositovora NRRL Y-12698</name>
    <dbReference type="NCBI Taxonomy" id="984486"/>
    <lineage>
        <taxon>Eukaryota</taxon>
        <taxon>Fungi</taxon>
        <taxon>Dikarya</taxon>
        <taxon>Ascomycota</taxon>
        <taxon>Saccharomycotina</taxon>
        <taxon>Pichiomycetes</taxon>
        <taxon>Serinales incertae sedis</taxon>
        <taxon>Babjeviella</taxon>
    </lineage>
</organism>
<evidence type="ECO:0000313" key="2">
    <source>
        <dbReference type="Proteomes" id="UP000094336"/>
    </source>
</evidence>
<reference evidence="2" key="1">
    <citation type="submission" date="2016-05" db="EMBL/GenBank/DDBJ databases">
        <title>Comparative genomics of biotechnologically important yeasts.</title>
        <authorList>
            <consortium name="DOE Joint Genome Institute"/>
            <person name="Riley R."/>
            <person name="Haridas S."/>
            <person name="Wolfe K.H."/>
            <person name="Lopes M.R."/>
            <person name="Hittinger C.T."/>
            <person name="Goker M."/>
            <person name="Salamov A."/>
            <person name="Wisecaver J."/>
            <person name="Long T.M."/>
            <person name="Aerts A.L."/>
            <person name="Barry K."/>
            <person name="Choi C."/>
            <person name="Clum A."/>
            <person name="Coughlan A.Y."/>
            <person name="Deshpande S."/>
            <person name="Douglass A.P."/>
            <person name="Hanson S.J."/>
            <person name="Klenk H.-P."/>
            <person name="Labutti K."/>
            <person name="Lapidus A."/>
            <person name="Lindquist E."/>
            <person name="Lipzen A."/>
            <person name="Meier-Kolthoff J.P."/>
            <person name="Ohm R.A."/>
            <person name="Otillar R.P."/>
            <person name="Pangilinan J."/>
            <person name="Peng Y."/>
            <person name="Rokas A."/>
            <person name="Rosa C.A."/>
            <person name="Scheuner C."/>
            <person name="Sibirny A.A."/>
            <person name="Slot J.C."/>
            <person name="Stielow J.B."/>
            <person name="Sun H."/>
            <person name="Kurtzman C.P."/>
            <person name="Blackwell M."/>
            <person name="Grigoriev I.V."/>
            <person name="Jeffries T.W."/>
        </authorList>
    </citation>
    <scope>NUCLEOTIDE SEQUENCE [LARGE SCALE GENOMIC DNA]</scope>
    <source>
        <strain evidence="2">NRRL Y-12698</strain>
    </source>
</reference>
<accession>A0A1E3QWA5</accession>
<dbReference type="AlphaFoldDB" id="A0A1E3QWA5"/>
<dbReference type="RefSeq" id="XP_018987273.1">
    <property type="nucleotide sequence ID" value="XM_019132459.1"/>
</dbReference>
<dbReference type="EMBL" id="KV454427">
    <property type="protein sequence ID" value="ODQ81945.1"/>
    <property type="molecule type" value="Genomic_DNA"/>
</dbReference>
<protein>
    <submittedName>
        <fullName evidence="1">Uncharacterized protein</fullName>
    </submittedName>
</protein>
<gene>
    <name evidence="1" type="ORF">BABINDRAFT_6571</name>
</gene>
<keyword evidence="2" id="KW-1185">Reference proteome</keyword>
<dbReference type="OrthoDB" id="5519740at2759"/>
<dbReference type="Gene3D" id="3.30.70.1060">
    <property type="entry name" value="Dimeric alpha+beta barrel"/>
    <property type="match status" value="1"/>
</dbReference>
<dbReference type="Proteomes" id="UP000094336">
    <property type="component" value="Unassembled WGS sequence"/>
</dbReference>
<dbReference type="GeneID" id="30150312"/>
<sequence length="104" mass="11250">MSPVHQGPPNEHWILLDTTKEYPLTPCLLIGSLSRDIPGRKRLEHRSTHFAEVAPKFTANGSKIVMGGGIFDSNEALVADGSVPLPPFADSALIVRVDTRSLSC</sequence>
<evidence type="ECO:0000313" key="1">
    <source>
        <dbReference type="EMBL" id="ODQ81945.1"/>
    </source>
</evidence>
<proteinExistence type="predicted"/>
<name>A0A1E3QWA5_9ASCO</name>